<comment type="caution">
    <text evidence="1">The sequence shown here is derived from an EMBL/GenBank/DDBJ whole genome shotgun (WGS) entry which is preliminary data.</text>
</comment>
<name>A0ACC1IZH6_9FUNG</name>
<evidence type="ECO:0000313" key="1">
    <source>
        <dbReference type="EMBL" id="KAJ1931813.1"/>
    </source>
</evidence>
<feature type="non-terminal residue" evidence="1">
    <location>
        <position position="92"/>
    </location>
</feature>
<accession>A0ACC1IZH6</accession>
<evidence type="ECO:0000313" key="2">
    <source>
        <dbReference type="Proteomes" id="UP001150603"/>
    </source>
</evidence>
<sequence length="92" mass="10135">MLEPISPSSFYVRITKLSAIKELESMLAELLVSLPAQLADFSPKAGSVVAACYTVSDEWHRAKIRKVLAGKRGFEVVYVDRGNSEALPPDRL</sequence>
<organism evidence="1 2">
    <name type="scientific">Linderina macrospora</name>
    <dbReference type="NCBI Taxonomy" id="4868"/>
    <lineage>
        <taxon>Eukaryota</taxon>
        <taxon>Fungi</taxon>
        <taxon>Fungi incertae sedis</taxon>
        <taxon>Zoopagomycota</taxon>
        <taxon>Kickxellomycotina</taxon>
        <taxon>Kickxellomycetes</taxon>
        <taxon>Kickxellales</taxon>
        <taxon>Kickxellaceae</taxon>
        <taxon>Linderina</taxon>
    </lineage>
</organism>
<dbReference type="Proteomes" id="UP001150603">
    <property type="component" value="Unassembled WGS sequence"/>
</dbReference>
<dbReference type="EMBL" id="JANBPW010005821">
    <property type="protein sequence ID" value="KAJ1931813.1"/>
    <property type="molecule type" value="Genomic_DNA"/>
</dbReference>
<gene>
    <name evidence="1" type="ORF">FBU59_006588</name>
</gene>
<protein>
    <submittedName>
        <fullName evidence="1">Uncharacterized protein</fullName>
    </submittedName>
</protein>
<keyword evidence="2" id="KW-1185">Reference proteome</keyword>
<reference evidence="1" key="1">
    <citation type="submission" date="2022-07" db="EMBL/GenBank/DDBJ databases">
        <title>Phylogenomic reconstructions and comparative analyses of Kickxellomycotina fungi.</title>
        <authorList>
            <person name="Reynolds N.K."/>
            <person name="Stajich J.E."/>
            <person name="Barry K."/>
            <person name="Grigoriev I.V."/>
            <person name="Crous P."/>
            <person name="Smith M.E."/>
        </authorList>
    </citation>
    <scope>NUCLEOTIDE SEQUENCE</scope>
    <source>
        <strain evidence="1">NRRL 5244</strain>
    </source>
</reference>
<proteinExistence type="predicted"/>